<accession>A0ABY8VT08</accession>
<proteinExistence type="predicted"/>
<dbReference type="Pfam" id="PF20118">
    <property type="entry name" value="DUF6508"/>
    <property type="match status" value="1"/>
</dbReference>
<dbReference type="InterPro" id="IPR029063">
    <property type="entry name" value="SAM-dependent_MTases_sf"/>
</dbReference>
<gene>
    <name evidence="1" type="ORF">QP029_05765</name>
</gene>
<dbReference type="InterPro" id="IPR045425">
    <property type="entry name" value="DUF6508"/>
</dbReference>
<reference evidence="1 2" key="1">
    <citation type="submission" date="2023-05" db="EMBL/GenBank/DDBJ databases">
        <title>Corynebacterium suedekumii sp. nov. and Corynebacterium breve sp. nov. isolated from raw cow's milk.</title>
        <authorList>
            <person name="Baer M.K."/>
            <person name="Mehl L."/>
            <person name="Hellmuth R."/>
            <person name="Marke G."/>
            <person name="Lipski A."/>
        </authorList>
    </citation>
    <scope>NUCLEOTIDE SEQUENCE [LARGE SCALE GENOMIC DNA]</scope>
    <source>
        <strain evidence="1 2">LM112</strain>
    </source>
</reference>
<dbReference type="SUPFAM" id="SSF53335">
    <property type="entry name" value="S-adenosyl-L-methionine-dependent methyltransferases"/>
    <property type="match status" value="1"/>
</dbReference>
<dbReference type="EMBL" id="CP126970">
    <property type="protein sequence ID" value="WIM71283.1"/>
    <property type="molecule type" value="Genomic_DNA"/>
</dbReference>
<dbReference type="RefSeq" id="WP_284875855.1">
    <property type="nucleotide sequence ID" value="NZ_CP126970.1"/>
</dbReference>
<evidence type="ECO:0000313" key="2">
    <source>
        <dbReference type="Proteomes" id="UP001238805"/>
    </source>
</evidence>
<protein>
    <submittedName>
        <fullName evidence="1">DUF6508 domain-containing protein</fullName>
    </submittedName>
</protein>
<sequence>MTTRTSGHAELAAVVEKLRRHDGSWLEWAPAEEMADGVYSMGFAKMTSVIREAMKVLYDHGIVVFDWMNWREGFELLEELTPERTATLDRETTLKLLSAVARQDRFSDGSWGELFETGKGLWLFERWLELSG</sequence>
<evidence type="ECO:0000313" key="1">
    <source>
        <dbReference type="EMBL" id="WIM71283.1"/>
    </source>
</evidence>
<name>A0ABY8VT08_9CORY</name>
<keyword evidence="2" id="KW-1185">Reference proteome</keyword>
<organism evidence="1 2">
    <name type="scientific">Corynebacterium suedekumii</name>
    <dbReference type="NCBI Taxonomy" id="3049801"/>
    <lineage>
        <taxon>Bacteria</taxon>
        <taxon>Bacillati</taxon>
        <taxon>Actinomycetota</taxon>
        <taxon>Actinomycetes</taxon>
        <taxon>Mycobacteriales</taxon>
        <taxon>Corynebacteriaceae</taxon>
        <taxon>Corynebacterium</taxon>
    </lineage>
</organism>
<dbReference type="Proteomes" id="UP001238805">
    <property type="component" value="Chromosome"/>
</dbReference>